<gene>
    <name evidence="2" type="ORF">HPB48_015663</name>
</gene>
<dbReference type="EMBL" id="JABSTR010000009">
    <property type="protein sequence ID" value="KAH9378911.1"/>
    <property type="molecule type" value="Genomic_DNA"/>
</dbReference>
<proteinExistence type="predicted"/>
<reference evidence="2 3" key="1">
    <citation type="journal article" date="2020" name="Cell">
        <title>Large-Scale Comparative Analyses of Tick Genomes Elucidate Their Genetic Diversity and Vector Capacities.</title>
        <authorList>
            <consortium name="Tick Genome and Microbiome Consortium (TIGMIC)"/>
            <person name="Jia N."/>
            <person name="Wang J."/>
            <person name="Shi W."/>
            <person name="Du L."/>
            <person name="Sun Y."/>
            <person name="Zhan W."/>
            <person name="Jiang J.F."/>
            <person name="Wang Q."/>
            <person name="Zhang B."/>
            <person name="Ji P."/>
            <person name="Bell-Sakyi L."/>
            <person name="Cui X.M."/>
            <person name="Yuan T.T."/>
            <person name="Jiang B.G."/>
            <person name="Yang W.F."/>
            <person name="Lam T.T."/>
            <person name="Chang Q.C."/>
            <person name="Ding S.J."/>
            <person name="Wang X.J."/>
            <person name="Zhu J.G."/>
            <person name="Ruan X.D."/>
            <person name="Zhao L."/>
            <person name="Wei J.T."/>
            <person name="Ye R.Z."/>
            <person name="Que T.C."/>
            <person name="Du C.H."/>
            <person name="Zhou Y.H."/>
            <person name="Cheng J.X."/>
            <person name="Dai P.F."/>
            <person name="Guo W.B."/>
            <person name="Han X.H."/>
            <person name="Huang E.J."/>
            <person name="Li L.F."/>
            <person name="Wei W."/>
            <person name="Gao Y.C."/>
            <person name="Liu J.Z."/>
            <person name="Shao H.Z."/>
            <person name="Wang X."/>
            <person name="Wang C.C."/>
            <person name="Yang T.C."/>
            <person name="Huo Q.B."/>
            <person name="Li W."/>
            <person name="Chen H.Y."/>
            <person name="Chen S.E."/>
            <person name="Zhou L.G."/>
            <person name="Ni X.B."/>
            <person name="Tian J.H."/>
            <person name="Sheng Y."/>
            <person name="Liu T."/>
            <person name="Pan Y.S."/>
            <person name="Xia L.Y."/>
            <person name="Li J."/>
            <person name="Zhao F."/>
            <person name="Cao W.C."/>
        </authorList>
    </citation>
    <scope>NUCLEOTIDE SEQUENCE [LARGE SCALE GENOMIC DNA]</scope>
    <source>
        <strain evidence="2">HaeL-2018</strain>
    </source>
</reference>
<dbReference type="OrthoDB" id="7454255at2759"/>
<evidence type="ECO:0000313" key="2">
    <source>
        <dbReference type="EMBL" id="KAH9378911.1"/>
    </source>
</evidence>
<dbReference type="Proteomes" id="UP000821853">
    <property type="component" value="Unassembled WGS sequence"/>
</dbReference>
<protein>
    <recommendedName>
        <fullName evidence="1">FP protein C-terminal domain-containing protein</fullName>
    </recommendedName>
</protein>
<feature type="domain" description="FP protein C-terminal" evidence="1">
    <location>
        <begin position="16"/>
        <end position="68"/>
    </location>
</feature>
<accession>A0A9J6GX32</accession>
<dbReference type="AlphaFoldDB" id="A0A9J6GX32"/>
<keyword evidence="3" id="KW-1185">Reference proteome</keyword>
<organism evidence="2 3">
    <name type="scientific">Haemaphysalis longicornis</name>
    <name type="common">Bush tick</name>
    <dbReference type="NCBI Taxonomy" id="44386"/>
    <lineage>
        <taxon>Eukaryota</taxon>
        <taxon>Metazoa</taxon>
        <taxon>Ecdysozoa</taxon>
        <taxon>Arthropoda</taxon>
        <taxon>Chelicerata</taxon>
        <taxon>Arachnida</taxon>
        <taxon>Acari</taxon>
        <taxon>Parasitiformes</taxon>
        <taxon>Ixodida</taxon>
        <taxon>Ixodoidea</taxon>
        <taxon>Ixodidae</taxon>
        <taxon>Haemaphysalinae</taxon>
        <taxon>Haemaphysalis</taxon>
    </lineage>
</organism>
<comment type="caution">
    <text evidence="2">The sequence shown here is derived from an EMBL/GenBank/DDBJ whole genome shotgun (WGS) entry which is preliminary data.</text>
</comment>
<evidence type="ECO:0000313" key="3">
    <source>
        <dbReference type="Proteomes" id="UP000821853"/>
    </source>
</evidence>
<dbReference type="Pfam" id="PF25298">
    <property type="entry name" value="Baculo_FP_2nd"/>
    <property type="match status" value="1"/>
</dbReference>
<dbReference type="VEuPathDB" id="VectorBase:HLOH_041193"/>
<name>A0A9J6GX32_HAELO</name>
<sequence>MTFLRDAKIFGNKNLTARTKHLYWLTKNKATANQYRFVWVRNGKFYAKKDEGMSLIRIKCEADLSKIVGIDD</sequence>
<dbReference type="InterPro" id="IPR057251">
    <property type="entry name" value="FP_C"/>
</dbReference>
<evidence type="ECO:0000259" key="1">
    <source>
        <dbReference type="Pfam" id="PF25298"/>
    </source>
</evidence>